<dbReference type="PANTHER" id="PTHR38041">
    <property type="entry name" value="CHORISMATE MUTASE"/>
    <property type="match status" value="1"/>
</dbReference>
<dbReference type="RefSeq" id="WP_109822990.1">
    <property type="nucleotide sequence ID" value="NZ_QGKL01000026.1"/>
</dbReference>
<evidence type="ECO:0000259" key="3">
    <source>
        <dbReference type="PROSITE" id="PS51168"/>
    </source>
</evidence>
<name>A0A317CKD4_9GAMM</name>
<gene>
    <name evidence="4" type="ORF">DKT75_08470</name>
</gene>
<dbReference type="GO" id="GO:0046417">
    <property type="term" value="P:chorismate metabolic process"/>
    <property type="evidence" value="ECO:0007669"/>
    <property type="project" value="InterPro"/>
</dbReference>
<reference evidence="4 5" key="1">
    <citation type="submission" date="2018-05" db="EMBL/GenBank/DDBJ databases">
        <title>Leucothrix arctica sp. nov., isolated from Arctic seawater.</title>
        <authorList>
            <person name="Choi A."/>
            <person name="Baek K."/>
        </authorList>
    </citation>
    <scope>NUCLEOTIDE SEQUENCE [LARGE SCALE GENOMIC DNA]</scope>
    <source>
        <strain evidence="4 5">IMCC9719</strain>
    </source>
</reference>
<evidence type="ECO:0000313" key="4">
    <source>
        <dbReference type="EMBL" id="PWQ96792.1"/>
    </source>
</evidence>
<dbReference type="EC" id="5.4.99.5" evidence="1"/>
<organism evidence="4 5">
    <name type="scientific">Leucothrix arctica</name>
    <dbReference type="NCBI Taxonomy" id="1481894"/>
    <lineage>
        <taxon>Bacteria</taxon>
        <taxon>Pseudomonadati</taxon>
        <taxon>Pseudomonadota</taxon>
        <taxon>Gammaproteobacteria</taxon>
        <taxon>Thiotrichales</taxon>
        <taxon>Thiotrichaceae</taxon>
        <taxon>Leucothrix</taxon>
    </lineage>
</organism>
<dbReference type="PROSITE" id="PS51168">
    <property type="entry name" value="CHORISMATE_MUT_2"/>
    <property type="match status" value="1"/>
</dbReference>
<dbReference type="SUPFAM" id="SSF48600">
    <property type="entry name" value="Chorismate mutase II"/>
    <property type="match status" value="1"/>
</dbReference>
<accession>A0A317CKD4</accession>
<protein>
    <recommendedName>
        <fullName evidence="1">chorismate mutase</fullName>
        <ecNumber evidence="1">5.4.99.5</ecNumber>
    </recommendedName>
</protein>
<evidence type="ECO:0000256" key="2">
    <source>
        <dbReference type="ARBA" id="ARBA00023235"/>
    </source>
</evidence>
<dbReference type="Gene3D" id="1.20.59.10">
    <property type="entry name" value="Chorismate mutase"/>
    <property type="match status" value="1"/>
</dbReference>
<feature type="domain" description="Chorismate mutase" evidence="3">
    <location>
        <begin position="1"/>
        <end position="89"/>
    </location>
</feature>
<evidence type="ECO:0000256" key="1">
    <source>
        <dbReference type="ARBA" id="ARBA00012404"/>
    </source>
</evidence>
<dbReference type="GO" id="GO:0004106">
    <property type="term" value="F:chorismate mutase activity"/>
    <property type="evidence" value="ECO:0007669"/>
    <property type="project" value="UniProtKB-EC"/>
</dbReference>
<sequence length="98" mass="11349">MEPLEEMRKSIDNIDNAIVAMFAERFKVTNKVGIFKAENQLVSKDHEKEKLQFERMTELAEQYGLDPEFAQSYLEAVIDRVVKNHEQIARSYNDGPAT</sequence>
<dbReference type="Pfam" id="PF01817">
    <property type="entry name" value="CM_2"/>
    <property type="match status" value="1"/>
</dbReference>
<evidence type="ECO:0000313" key="5">
    <source>
        <dbReference type="Proteomes" id="UP000245506"/>
    </source>
</evidence>
<dbReference type="EMBL" id="QGKL01000026">
    <property type="protein sequence ID" value="PWQ96792.1"/>
    <property type="molecule type" value="Genomic_DNA"/>
</dbReference>
<proteinExistence type="predicted"/>
<dbReference type="AlphaFoldDB" id="A0A317CKD4"/>
<dbReference type="InterPro" id="IPR002701">
    <property type="entry name" value="CM_II_prokaryot"/>
</dbReference>
<dbReference type="GO" id="GO:0009697">
    <property type="term" value="P:salicylic acid biosynthetic process"/>
    <property type="evidence" value="ECO:0007669"/>
    <property type="project" value="TreeGrafter"/>
</dbReference>
<dbReference type="InterPro" id="IPR036979">
    <property type="entry name" value="CM_dom_sf"/>
</dbReference>
<dbReference type="PANTHER" id="PTHR38041:SF1">
    <property type="entry name" value="CHORISMATE MUTASE"/>
    <property type="match status" value="1"/>
</dbReference>
<keyword evidence="2" id="KW-0413">Isomerase</keyword>
<dbReference type="SMART" id="SM00830">
    <property type="entry name" value="CM_2"/>
    <property type="match status" value="1"/>
</dbReference>
<dbReference type="OrthoDB" id="3267837at2"/>
<dbReference type="Proteomes" id="UP000245506">
    <property type="component" value="Unassembled WGS sequence"/>
</dbReference>
<dbReference type="InterPro" id="IPR051331">
    <property type="entry name" value="Chorismate_mutase-related"/>
</dbReference>
<keyword evidence="5" id="KW-1185">Reference proteome</keyword>
<comment type="caution">
    <text evidence="4">The sequence shown here is derived from an EMBL/GenBank/DDBJ whole genome shotgun (WGS) entry which is preliminary data.</text>
</comment>
<dbReference type="InterPro" id="IPR036263">
    <property type="entry name" value="Chorismate_II_sf"/>
</dbReference>